<dbReference type="Pfam" id="PF01144">
    <property type="entry name" value="CoA_trans"/>
    <property type="match status" value="1"/>
</dbReference>
<dbReference type="SUPFAM" id="SSF100950">
    <property type="entry name" value="NagB/RpiA/CoA transferase-like"/>
    <property type="match status" value="1"/>
</dbReference>
<proteinExistence type="predicted"/>
<reference evidence="2" key="1">
    <citation type="journal article" date="2019" name="Int. J. Syst. Evol. Microbiol.">
        <title>The Global Catalogue of Microorganisms (GCM) 10K type strain sequencing project: providing services to taxonomists for standard genome sequencing and annotation.</title>
        <authorList>
            <consortium name="The Broad Institute Genomics Platform"/>
            <consortium name="The Broad Institute Genome Sequencing Center for Infectious Disease"/>
            <person name="Wu L."/>
            <person name="Ma J."/>
        </authorList>
    </citation>
    <scope>NUCLEOTIDE SEQUENCE [LARGE SCALE GENOMIC DNA]</scope>
    <source>
        <strain evidence="2">JCM 17137</strain>
    </source>
</reference>
<dbReference type="GO" id="GO:0016740">
    <property type="term" value="F:transferase activity"/>
    <property type="evidence" value="ECO:0007669"/>
    <property type="project" value="UniProtKB-KW"/>
</dbReference>
<name>A0ABP7F506_9ACTN</name>
<dbReference type="Proteomes" id="UP001500908">
    <property type="component" value="Unassembled WGS sequence"/>
</dbReference>
<evidence type="ECO:0000313" key="1">
    <source>
        <dbReference type="EMBL" id="GAA3731632.1"/>
    </source>
</evidence>
<gene>
    <name evidence="1" type="ORF">GCM10022402_10440</name>
</gene>
<organism evidence="1 2">
    <name type="scientific">Salinactinospora qingdaonensis</name>
    <dbReference type="NCBI Taxonomy" id="702744"/>
    <lineage>
        <taxon>Bacteria</taxon>
        <taxon>Bacillati</taxon>
        <taxon>Actinomycetota</taxon>
        <taxon>Actinomycetes</taxon>
        <taxon>Streptosporangiales</taxon>
        <taxon>Nocardiopsidaceae</taxon>
        <taxon>Salinactinospora</taxon>
    </lineage>
</organism>
<protein>
    <submittedName>
        <fullName evidence="1">CoA transferase subunit A</fullName>
    </submittedName>
</protein>
<dbReference type="Gene3D" id="3.40.1080.10">
    <property type="entry name" value="Glutaconate Coenzyme A-transferase"/>
    <property type="match status" value="1"/>
</dbReference>
<keyword evidence="2" id="KW-1185">Reference proteome</keyword>
<dbReference type="InterPro" id="IPR004165">
    <property type="entry name" value="CoA_trans_fam_I"/>
</dbReference>
<comment type="caution">
    <text evidence="1">The sequence shown here is derived from an EMBL/GenBank/DDBJ whole genome shotgun (WGS) entry which is preliminary data.</text>
</comment>
<dbReference type="RefSeq" id="WP_344967826.1">
    <property type="nucleotide sequence ID" value="NZ_BAABDD010000003.1"/>
</dbReference>
<dbReference type="Gene3D" id="3.30.30.40">
    <property type="match status" value="1"/>
</dbReference>
<accession>A0ABP7F506</accession>
<keyword evidence="1" id="KW-0808">Transferase</keyword>
<evidence type="ECO:0000313" key="2">
    <source>
        <dbReference type="Proteomes" id="UP001500908"/>
    </source>
</evidence>
<dbReference type="SMART" id="SM00882">
    <property type="entry name" value="CoA_trans"/>
    <property type="match status" value="1"/>
</dbReference>
<dbReference type="InterPro" id="IPR037171">
    <property type="entry name" value="NagB/RpiA_transferase-like"/>
</dbReference>
<dbReference type="EMBL" id="BAABDD010000003">
    <property type="protein sequence ID" value="GAA3731632.1"/>
    <property type="molecule type" value="Genomic_DNA"/>
</dbReference>
<sequence length="272" mass="28627">MSLPHRVDLATAVERHTADGQTVYLGNFGAQLFCVGHELIRRRRGLHAVVPSGGILLDQLIGAGTLAAATFAHCWSPVGPAPAWNFRRAYQRDGVHGDTVTWHEMSLGAINAALTAAAWRVPFMPVPAVAATSYLTEGLGQGRYGRATSDFGEATVVAALRPDVAFLHADVADPWGNALVRAPLADSAVAAQAAGDVVLVVEESVSAARLRELGGGNLPGALVSTVVVEPGAVRPDGAAGRYDRDLAAYLHYAEAAASPESFARWLHREVLQ</sequence>